<dbReference type="InterPro" id="IPR013655">
    <property type="entry name" value="PAS_fold_3"/>
</dbReference>
<feature type="domain" description="ANTAR" evidence="2">
    <location>
        <begin position="149"/>
        <end position="210"/>
    </location>
</feature>
<keyword evidence="4" id="KW-1185">Reference proteome</keyword>
<feature type="region of interest" description="Disordered" evidence="1">
    <location>
        <begin position="1"/>
        <end position="35"/>
    </location>
</feature>
<dbReference type="EMBL" id="CP022295">
    <property type="protein sequence ID" value="QSR28409.1"/>
    <property type="molecule type" value="Genomic_DNA"/>
</dbReference>
<reference evidence="3 4" key="1">
    <citation type="submission" date="2017-06" db="EMBL/GenBank/DDBJ databases">
        <title>Complete Genome Sequence of the Soil Carbazole-Degrading Bacterium Nocardioides aromaticivorans IC177.</title>
        <authorList>
            <person name="Vejarano F."/>
            <person name="Suzuki-Minakuchi C."/>
            <person name="Ohtsubo Y."/>
            <person name="Tsuda M."/>
            <person name="Okada K."/>
            <person name="Nojiri H."/>
        </authorList>
    </citation>
    <scope>NUCLEOTIDE SEQUENCE [LARGE SCALE GENOMIC DNA]</scope>
    <source>
        <strain evidence="3 4">IC177</strain>
    </source>
</reference>
<evidence type="ECO:0000259" key="2">
    <source>
        <dbReference type="PROSITE" id="PS50921"/>
    </source>
</evidence>
<accession>A0ABX7PQY2</accession>
<organism evidence="3 4">
    <name type="scientific">Nocardioides aromaticivorans</name>
    <dbReference type="NCBI Taxonomy" id="200618"/>
    <lineage>
        <taxon>Bacteria</taxon>
        <taxon>Bacillati</taxon>
        <taxon>Actinomycetota</taxon>
        <taxon>Actinomycetes</taxon>
        <taxon>Propionibacteriales</taxon>
        <taxon>Nocardioidaceae</taxon>
        <taxon>Nocardioides</taxon>
    </lineage>
</organism>
<dbReference type="SUPFAM" id="SSF55785">
    <property type="entry name" value="PYP-like sensor domain (PAS domain)"/>
    <property type="match status" value="1"/>
</dbReference>
<evidence type="ECO:0000256" key="1">
    <source>
        <dbReference type="SAM" id="MobiDB-lite"/>
    </source>
</evidence>
<dbReference type="Proteomes" id="UP000662818">
    <property type="component" value="Chromosome"/>
</dbReference>
<gene>
    <name evidence="3" type="ORF">CFH99_22550</name>
</gene>
<dbReference type="InterPro" id="IPR035965">
    <property type="entry name" value="PAS-like_dom_sf"/>
</dbReference>
<dbReference type="InterPro" id="IPR005561">
    <property type="entry name" value="ANTAR"/>
</dbReference>
<sequence>MCPAVAAVDGSSRPAGRAAGGAMDGTRLPRERPRAPRVGRFTYDVGTQTWKWDDEVFRIHGMEPGAIEPTTQYVLECKHPSDRDRVAEVLRKATTTGEPFSACFRINAADGVERRVVLVCEGGVCDAEAELPVAQLDGYYIDLTEDFAQAASDEATEAVAASAEHRATIEQAKGSLMLAYGLDADQAFAMLRWWSRNKNMKVRDIADHLTQVSSAGDLSDSTLRRSVDNLLHDASPPGPG</sequence>
<dbReference type="InterPro" id="IPR011006">
    <property type="entry name" value="CheY-like_superfamily"/>
</dbReference>
<dbReference type="SUPFAM" id="SSF52172">
    <property type="entry name" value="CheY-like"/>
    <property type="match status" value="1"/>
</dbReference>
<dbReference type="SMART" id="SM01012">
    <property type="entry name" value="ANTAR"/>
    <property type="match status" value="1"/>
</dbReference>
<dbReference type="PROSITE" id="PS50921">
    <property type="entry name" value="ANTAR"/>
    <property type="match status" value="1"/>
</dbReference>
<protein>
    <recommendedName>
        <fullName evidence="2">ANTAR domain-containing protein</fullName>
    </recommendedName>
</protein>
<dbReference type="Gene3D" id="3.30.450.20">
    <property type="entry name" value="PAS domain"/>
    <property type="match status" value="1"/>
</dbReference>
<dbReference type="InterPro" id="IPR036388">
    <property type="entry name" value="WH-like_DNA-bd_sf"/>
</dbReference>
<dbReference type="Gene3D" id="1.10.10.10">
    <property type="entry name" value="Winged helix-like DNA-binding domain superfamily/Winged helix DNA-binding domain"/>
    <property type="match status" value="1"/>
</dbReference>
<name>A0ABX7PQY2_9ACTN</name>
<proteinExistence type="predicted"/>
<dbReference type="Pfam" id="PF03861">
    <property type="entry name" value="ANTAR"/>
    <property type="match status" value="1"/>
</dbReference>
<evidence type="ECO:0000313" key="4">
    <source>
        <dbReference type="Proteomes" id="UP000662818"/>
    </source>
</evidence>
<evidence type="ECO:0000313" key="3">
    <source>
        <dbReference type="EMBL" id="QSR28409.1"/>
    </source>
</evidence>
<dbReference type="Pfam" id="PF08447">
    <property type="entry name" value="PAS_3"/>
    <property type="match status" value="1"/>
</dbReference>